<gene>
    <name evidence="1" type="ORF">SBF1_190096</name>
</gene>
<name>A0A2U3KER0_9FIRM</name>
<accession>A0A2U3KER0</accession>
<sequence length="43" mass="5155">MLVALVLSKTYTFCYVMSYHVIEGLVRHNLAFLRFNGKQQYNW</sequence>
<proteinExistence type="predicted"/>
<evidence type="ECO:0000313" key="2">
    <source>
        <dbReference type="Proteomes" id="UP000238916"/>
    </source>
</evidence>
<organism evidence="1 2">
    <name type="scientific">Candidatus Desulfosporosinus infrequens</name>
    <dbReference type="NCBI Taxonomy" id="2043169"/>
    <lineage>
        <taxon>Bacteria</taxon>
        <taxon>Bacillati</taxon>
        <taxon>Bacillota</taxon>
        <taxon>Clostridia</taxon>
        <taxon>Eubacteriales</taxon>
        <taxon>Desulfitobacteriaceae</taxon>
        <taxon>Desulfosporosinus</taxon>
    </lineage>
</organism>
<protein>
    <submittedName>
        <fullName evidence="1">Uncharacterized protein</fullName>
    </submittedName>
</protein>
<dbReference type="EMBL" id="OMOF01000101">
    <property type="protein sequence ID" value="SPF38162.1"/>
    <property type="molecule type" value="Genomic_DNA"/>
</dbReference>
<dbReference type="Proteomes" id="UP000238916">
    <property type="component" value="Unassembled WGS sequence"/>
</dbReference>
<evidence type="ECO:0000313" key="1">
    <source>
        <dbReference type="EMBL" id="SPF38162.1"/>
    </source>
</evidence>
<reference evidence="2" key="1">
    <citation type="submission" date="2018-02" db="EMBL/GenBank/DDBJ databases">
        <authorList>
            <person name="Hausmann B."/>
        </authorList>
    </citation>
    <scope>NUCLEOTIDE SEQUENCE [LARGE SCALE GENOMIC DNA]</scope>
    <source>
        <strain evidence="2">Peat soil MAG SbF1</strain>
    </source>
</reference>
<dbReference type="AlphaFoldDB" id="A0A2U3KER0"/>